<evidence type="ECO:0000256" key="8">
    <source>
        <dbReference type="SAM" id="MobiDB-lite"/>
    </source>
</evidence>
<feature type="domain" description="C2H2-type" evidence="9">
    <location>
        <begin position="61"/>
        <end position="91"/>
    </location>
</feature>
<feature type="domain" description="C2H2-type" evidence="9">
    <location>
        <begin position="33"/>
        <end position="61"/>
    </location>
</feature>
<feature type="compositionally biased region" description="Basic and acidic residues" evidence="8">
    <location>
        <begin position="292"/>
        <end position="307"/>
    </location>
</feature>
<dbReference type="OrthoDB" id="6105938at2759"/>
<proteinExistence type="predicted"/>
<dbReference type="InterPro" id="IPR013087">
    <property type="entry name" value="Znf_C2H2_type"/>
</dbReference>
<dbReference type="GO" id="GO:0005634">
    <property type="term" value="C:nucleus"/>
    <property type="evidence" value="ECO:0007669"/>
    <property type="project" value="UniProtKB-SubCell"/>
</dbReference>
<comment type="subcellular location">
    <subcellularLocation>
        <location evidence="1">Nucleus</location>
    </subcellularLocation>
</comment>
<dbReference type="InterPro" id="IPR036236">
    <property type="entry name" value="Znf_C2H2_sf"/>
</dbReference>
<dbReference type="InterPro" id="IPR050888">
    <property type="entry name" value="ZnF_C2H2-type_TF"/>
</dbReference>
<dbReference type="AlphaFoldDB" id="A0A9N9UB48"/>
<reference evidence="10 11" key="2">
    <citation type="submission" date="2021-10" db="EMBL/GenBank/DDBJ databases">
        <authorList>
            <person name="Piombo E."/>
        </authorList>
    </citation>
    <scope>NUCLEOTIDE SEQUENCE [LARGE SCALE GENOMIC DNA]</scope>
</reference>
<sequence length="434" mass="47324">MAYCAPCGRSFTHHGALTQHIDDSEIHRVNLARYCSICNLLFADASALRDHRSRAHAVQQAYCRPCARYFADNAALQNHLQFSSAHGPSEPYCRTCNRYFVDNVALQQHYDYSTAHLDDSDYSDESDDEGEPYCTTCDRYFVNDEALEQHLDTSGAHNFFNAPSAYSIPPRSSQSTLFSGQPASSVQQPAPNSVPRVHQPASSSVPKAPQPASSSVPKAPKPASSVVPNVRQPASSSVPSQASPVVSKKENVQTHLNTSKSPDPPKPSPTSDKPLKSLDLNVLGSREYSTTGKERENIPDGFKKPDASEVAQSSGIDKTWTVPLAEAIAKCLEREFPHLRDLDGSMVAQALAKDPDESSGLAASKPANNKTTPAESSERSSCKYRISNSWPRKPESLDLSPNFGPQRGLTNYISSWNPGEPRTRLAVLLVQSVI</sequence>
<comment type="caution">
    <text evidence="10">The sequence shown here is derived from an EMBL/GenBank/DDBJ whole genome shotgun (WGS) entry which is preliminary data.</text>
</comment>
<dbReference type="Gene3D" id="3.30.160.60">
    <property type="entry name" value="Classic Zinc Finger"/>
    <property type="match status" value="2"/>
</dbReference>
<feature type="compositionally biased region" description="Polar residues" evidence="8">
    <location>
        <begin position="170"/>
        <end position="191"/>
    </location>
</feature>
<evidence type="ECO:0000313" key="11">
    <source>
        <dbReference type="Proteomes" id="UP000754883"/>
    </source>
</evidence>
<dbReference type="SUPFAM" id="SSF57667">
    <property type="entry name" value="beta-beta-alpha zinc fingers"/>
    <property type="match status" value="2"/>
</dbReference>
<dbReference type="EMBL" id="CABFNO020001328">
    <property type="protein sequence ID" value="CAG9982048.1"/>
    <property type="molecule type" value="Genomic_DNA"/>
</dbReference>
<keyword evidence="11" id="KW-1185">Reference proteome</keyword>
<feature type="domain" description="C2H2-type" evidence="9">
    <location>
        <begin position="2"/>
        <end position="27"/>
    </location>
</feature>
<evidence type="ECO:0000256" key="7">
    <source>
        <dbReference type="PROSITE-ProRule" id="PRU00042"/>
    </source>
</evidence>
<evidence type="ECO:0000256" key="5">
    <source>
        <dbReference type="ARBA" id="ARBA00022833"/>
    </source>
</evidence>
<feature type="region of interest" description="Disordered" evidence="8">
    <location>
        <begin position="350"/>
        <end position="402"/>
    </location>
</feature>
<gene>
    <name evidence="10" type="ORF">CBYS24578_00009616</name>
</gene>
<dbReference type="InterPro" id="IPR022755">
    <property type="entry name" value="Znf_C2H2_jaz"/>
</dbReference>
<evidence type="ECO:0000256" key="4">
    <source>
        <dbReference type="ARBA" id="ARBA00022771"/>
    </source>
</evidence>
<evidence type="ECO:0000259" key="9">
    <source>
        <dbReference type="PROSITE" id="PS50157"/>
    </source>
</evidence>
<name>A0A9N9UB48_9HYPO</name>
<dbReference type="Proteomes" id="UP000754883">
    <property type="component" value="Unassembled WGS sequence"/>
</dbReference>
<organism evidence="10 11">
    <name type="scientific">Clonostachys byssicola</name>
    <dbReference type="NCBI Taxonomy" id="160290"/>
    <lineage>
        <taxon>Eukaryota</taxon>
        <taxon>Fungi</taxon>
        <taxon>Dikarya</taxon>
        <taxon>Ascomycota</taxon>
        <taxon>Pezizomycotina</taxon>
        <taxon>Sordariomycetes</taxon>
        <taxon>Hypocreomycetidae</taxon>
        <taxon>Hypocreales</taxon>
        <taxon>Bionectriaceae</taxon>
        <taxon>Clonostachys</taxon>
    </lineage>
</organism>
<accession>A0A9N9UB48</accession>
<feature type="region of interest" description="Disordered" evidence="8">
    <location>
        <begin position="170"/>
        <end position="314"/>
    </location>
</feature>
<keyword evidence="6" id="KW-0539">Nucleus</keyword>
<evidence type="ECO:0000256" key="3">
    <source>
        <dbReference type="ARBA" id="ARBA00022737"/>
    </source>
</evidence>
<keyword evidence="5" id="KW-0862">Zinc</keyword>
<evidence type="ECO:0000256" key="1">
    <source>
        <dbReference type="ARBA" id="ARBA00004123"/>
    </source>
</evidence>
<dbReference type="Pfam" id="PF12874">
    <property type="entry name" value="zf-met"/>
    <property type="match status" value="2"/>
</dbReference>
<dbReference type="PROSITE" id="PS00028">
    <property type="entry name" value="ZINC_FINGER_C2H2_1"/>
    <property type="match status" value="1"/>
</dbReference>
<dbReference type="PANTHER" id="PTHR24406">
    <property type="entry name" value="TRANSCRIPTIONAL REPRESSOR CTCFL-RELATED"/>
    <property type="match status" value="1"/>
</dbReference>
<reference evidence="11" key="1">
    <citation type="submission" date="2019-06" db="EMBL/GenBank/DDBJ databases">
        <authorList>
            <person name="Broberg M."/>
        </authorList>
    </citation>
    <scope>NUCLEOTIDE SEQUENCE [LARGE SCALE GENOMIC DNA]</scope>
</reference>
<dbReference type="Pfam" id="PF12171">
    <property type="entry name" value="zf-C2H2_jaz"/>
    <property type="match status" value="1"/>
</dbReference>
<keyword evidence="3" id="KW-0677">Repeat</keyword>
<evidence type="ECO:0000313" key="10">
    <source>
        <dbReference type="EMBL" id="CAG9982048.1"/>
    </source>
</evidence>
<dbReference type="SMART" id="SM00355">
    <property type="entry name" value="ZnF_C2H2"/>
    <property type="match status" value="5"/>
</dbReference>
<evidence type="ECO:0000256" key="6">
    <source>
        <dbReference type="ARBA" id="ARBA00023242"/>
    </source>
</evidence>
<keyword evidence="4 7" id="KW-0863">Zinc-finger</keyword>
<dbReference type="GO" id="GO:0008270">
    <property type="term" value="F:zinc ion binding"/>
    <property type="evidence" value="ECO:0007669"/>
    <property type="project" value="UniProtKB-KW"/>
</dbReference>
<evidence type="ECO:0000256" key="2">
    <source>
        <dbReference type="ARBA" id="ARBA00022723"/>
    </source>
</evidence>
<feature type="compositionally biased region" description="Polar residues" evidence="8">
    <location>
        <begin position="366"/>
        <end position="375"/>
    </location>
</feature>
<protein>
    <recommendedName>
        <fullName evidence="9">C2H2-type domain-containing protein</fullName>
    </recommendedName>
</protein>
<feature type="compositionally biased region" description="Low complexity" evidence="8">
    <location>
        <begin position="199"/>
        <end position="246"/>
    </location>
</feature>
<dbReference type="PROSITE" id="PS50157">
    <property type="entry name" value="ZINC_FINGER_C2H2_2"/>
    <property type="match status" value="3"/>
</dbReference>
<keyword evidence="2" id="KW-0479">Metal-binding</keyword>